<evidence type="ECO:0000259" key="4">
    <source>
        <dbReference type="PROSITE" id="PS50893"/>
    </source>
</evidence>
<evidence type="ECO:0000313" key="6">
    <source>
        <dbReference type="Proteomes" id="UP000237061"/>
    </source>
</evidence>
<evidence type="ECO:0000256" key="2">
    <source>
        <dbReference type="ARBA" id="ARBA00022741"/>
    </source>
</evidence>
<dbReference type="Pfam" id="PF00005">
    <property type="entry name" value="ABC_tran"/>
    <property type="match status" value="1"/>
</dbReference>
<dbReference type="InterPro" id="IPR027417">
    <property type="entry name" value="P-loop_NTPase"/>
</dbReference>
<dbReference type="Proteomes" id="UP000237061">
    <property type="component" value="Unassembled WGS sequence"/>
</dbReference>
<protein>
    <submittedName>
        <fullName evidence="5">ABC transporter</fullName>
    </submittedName>
</protein>
<dbReference type="AlphaFoldDB" id="A0A2S4A127"/>
<comment type="similarity">
    <text evidence="1">Belongs to the ABC transporter superfamily.</text>
</comment>
<evidence type="ECO:0000256" key="1">
    <source>
        <dbReference type="ARBA" id="ARBA00005417"/>
    </source>
</evidence>
<keyword evidence="6" id="KW-1185">Reference proteome</keyword>
<evidence type="ECO:0000256" key="3">
    <source>
        <dbReference type="ARBA" id="ARBA00022840"/>
    </source>
</evidence>
<dbReference type="RefSeq" id="WP_103463841.1">
    <property type="nucleotide sequence ID" value="NZ_PPXC01000001.1"/>
</dbReference>
<feature type="domain" description="ABC transporter" evidence="4">
    <location>
        <begin position="9"/>
        <end position="217"/>
    </location>
</feature>
<dbReference type="PANTHER" id="PTHR24220">
    <property type="entry name" value="IMPORT ATP-BINDING PROTEIN"/>
    <property type="match status" value="1"/>
</dbReference>
<dbReference type="SUPFAM" id="SSF52540">
    <property type="entry name" value="P-loop containing nucleoside triphosphate hydrolases"/>
    <property type="match status" value="1"/>
</dbReference>
<accession>A0A2S4A127</accession>
<dbReference type="GO" id="GO:0005524">
    <property type="term" value="F:ATP binding"/>
    <property type="evidence" value="ECO:0007669"/>
    <property type="project" value="UniProtKB-KW"/>
</dbReference>
<dbReference type="Gene3D" id="3.40.50.300">
    <property type="entry name" value="P-loop containing nucleotide triphosphate hydrolases"/>
    <property type="match status" value="1"/>
</dbReference>
<gene>
    <name evidence="5" type="ORF">CVS27_00800</name>
</gene>
<dbReference type="GO" id="GO:0016887">
    <property type="term" value="F:ATP hydrolysis activity"/>
    <property type="evidence" value="ECO:0007669"/>
    <property type="project" value="InterPro"/>
</dbReference>
<keyword evidence="3" id="KW-0067">ATP-binding</keyword>
<evidence type="ECO:0000313" key="5">
    <source>
        <dbReference type="EMBL" id="POH75183.1"/>
    </source>
</evidence>
<sequence>MNRSIRPSLEAQELSFGYSSGSSLLDNWSASFYPGTITALTGSSGRGKSTLLYLLGLMLTPSAGEILVEQQSVSYRSDAEKAWLRAHRFGFVFQDAALDITRSVMDNVTETALYRGEPRKASASRALDLLDRFEVDVHPSRKPSQVSGGQAQRIALCRALLFQPSIVLADEPTGNLDPASSKIVIGALREHADSGGTVLIVTHSPEIASGCDNEIVL</sequence>
<dbReference type="EMBL" id="PPXC01000001">
    <property type="protein sequence ID" value="POH75183.1"/>
    <property type="molecule type" value="Genomic_DNA"/>
</dbReference>
<dbReference type="InterPro" id="IPR003439">
    <property type="entry name" value="ABC_transporter-like_ATP-bd"/>
</dbReference>
<keyword evidence="2" id="KW-0547">Nucleotide-binding</keyword>
<dbReference type="InterPro" id="IPR017871">
    <property type="entry name" value="ABC_transporter-like_CS"/>
</dbReference>
<dbReference type="GO" id="GO:0022857">
    <property type="term" value="F:transmembrane transporter activity"/>
    <property type="evidence" value="ECO:0007669"/>
    <property type="project" value="TreeGrafter"/>
</dbReference>
<dbReference type="PROSITE" id="PS00211">
    <property type="entry name" value="ABC_TRANSPORTER_1"/>
    <property type="match status" value="1"/>
</dbReference>
<dbReference type="InterPro" id="IPR015854">
    <property type="entry name" value="ABC_transpr_LolD-like"/>
</dbReference>
<comment type="caution">
    <text evidence="5">The sequence shown here is derived from an EMBL/GenBank/DDBJ whole genome shotgun (WGS) entry which is preliminary data.</text>
</comment>
<dbReference type="GO" id="GO:0005886">
    <property type="term" value="C:plasma membrane"/>
    <property type="evidence" value="ECO:0007669"/>
    <property type="project" value="TreeGrafter"/>
</dbReference>
<dbReference type="PANTHER" id="PTHR24220:SF689">
    <property type="entry name" value="LIPOPROTEIN-RELEASING SYSTEM ATP-BINDING PROTEIN LOLD"/>
    <property type="match status" value="1"/>
</dbReference>
<name>A0A2S4A127_ARTGL</name>
<reference evidence="5 6" key="1">
    <citation type="submission" date="2018-01" db="EMBL/GenBank/DDBJ databases">
        <title>Arthrobacter sp. nov., from glaciers in China.</title>
        <authorList>
            <person name="Liu Q."/>
            <person name="Xin Y.-H."/>
        </authorList>
    </citation>
    <scope>NUCLEOTIDE SEQUENCE [LARGE SCALE GENOMIC DNA]</scope>
    <source>
        <strain evidence="5 6">HLT2-12-2</strain>
    </source>
</reference>
<dbReference type="PROSITE" id="PS50893">
    <property type="entry name" value="ABC_TRANSPORTER_2"/>
    <property type="match status" value="1"/>
</dbReference>
<dbReference type="InterPro" id="IPR003593">
    <property type="entry name" value="AAA+_ATPase"/>
</dbReference>
<proteinExistence type="inferred from homology"/>
<organism evidence="5 6">
    <name type="scientific">Arthrobacter glacialis</name>
    <dbReference type="NCBI Taxonomy" id="1664"/>
    <lineage>
        <taxon>Bacteria</taxon>
        <taxon>Bacillati</taxon>
        <taxon>Actinomycetota</taxon>
        <taxon>Actinomycetes</taxon>
        <taxon>Micrococcales</taxon>
        <taxon>Micrococcaceae</taxon>
        <taxon>Arthrobacter</taxon>
    </lineage>
</organism>
<dbReference type="SMART" id="SM00382">
    <property type="entry name" value="AAA"/>
    <property type="match status" value="1"/>
</dbReference>